<dbReference type="OrthoDB" id="4682787at2759"/>
<accession>A0A395H1S9</accession>
<keyword evidence="9" id="KW-1185">Reference proteome</keyword>
<reference evidence="8 9" key="1">
    <citation type="submission" date="2018-02" db="EMBL/GenBank/DDBJ databases">
        <title>The genomes of Aspergillus section Nigri reveals drivers in fungal speciation.</title>
        <authorList>
            <consortium name="DOE Joint Genome Institute"/>
            <person name="Vesth T.C."/>
            <person name="Nybo J."/>
            <person name="Theobald S."/>
            <person name="Brandl J."/>
            <person name="Frisvad J.C."/>
            <person name="Nielsen K.F."/>
            <person name="Lyhne E.K."/>
            <person name="Kogle M.E."/>
            <person name="Kuo A."/>
            <person name="Riley R."/>
            <person name="Clum A."/>
            <person name="Nolan M."/>
            <person name="Lipzen A."/>
            <person name="Salamov A."/>
            <person name="Henrissat B."/>
            <person name="Wiebenga A."/>
            <person name="De vries R.P."/>
            <person name="Grigoriev I.V."/>
            <person name="Mortensen U.H."/>
            <person name="Andersen M.R."/>
            <person name="Baker S.E."/>
        </authorList>
    </citation>
    <scope>NUCLEOTIDE SEQUENCE [LARGE SCALE GENOMIC DNA]</scope>
    <source>
        <strain evidence="8 9">CBS 121593</strain>
    </source>
</reference>
<evidence type="ECO:0000256" key="5">
    <source>
        <dbReference type="ARBA" id="ARBA00038359"/>
    </source>
</evidence>
<dbReference type="GO" id="GO:0016020">
    <property type="term" value="C:membrane"/>
    <property type="evidence" value="ECO:0007669"/>
    <property type="project" value="UniProtKB-SubCell"/>
</dbReference>
<sequence length="342" mass="38297">MESISPAQHAALLQSPAATPPPGVESNLINPPNQRAVSIFVILFLGILTSLALTIRLYTRVVLLHRMKLVDYSLLLSWASFIAYLISAWLAGSIAPLVDQWNLRNQDYITLLFYFYLAHALYGISMLFIKLSLLLNILELFTPLHQKTTLYKACHLIIWTNSTFYLLFIILQLFSCHPVSKSWDILIPHGVCLNTEVIDLVAGAINTTSDLIIFTLPQIRIWGLQMNLRKKLAVSGLFSLGLLACAASILRLIHSIWVLVSANKSYYEYFCVLWMMGEMGFGIMVGCFPLLPRFVRHVRETIFALKRRGVLDGGDVRVGGKGDVAGEQDMEILLVSVGKDRG</sequence>
<feature type="transmembrane region" description="Helical" evidence="6">
    <location>
        <begin position="156"/>
        <end position="174"/>
    </location>
</feature>
<feature type="transmembrane region" description="Helical" evidence="6">
    <location>
        <begin position="36"/>
        <end position="57"/>
    </location>
</feature>
<dbReference type="InterPro" id="IPR049326">
    <property type="entry name" value="Rhodopsin_dom_fungi"/>
</dbReference>
<dbReference type="InterPro" id="IPR052337">
    <property type="entry name" value="SAT4-like"/>
</dbReference>
<dbReference type="STRING" id="1448316.A0A395H1S9"/>
<feature type="transmembrane region" description="Helical" evidence="6">
    <location>
        <begin position="111"/>
        <end position="135"/>
    </location>
</feature>
<dbReference type="RefSeq" id="XP_025576168.1">
    <property type="nucleotide sequence ID" value="XM_025719231.1"/>
</dbReference>
<evidence type="ECO:0000256" key="4">
    <source>
        <dbReference type="ARBA" id="ARBA00023136"/>
    </source>
</evidence>
<name>A0A395H1S9_9EURO</name>
<feature type="transmembrane region" description="Helical" evidence="6">
    <location>
        <begin position="266"/>
        <end position="291"/>
    </location>
</feature>
<comment type="subcellular location">
    <subcellularLocation>
        <location evidence="1">Membrane</location>
        <topology evidence="1">Multi-pass membrane protein</topology>
    </subcellularLocation>
</comment>
<evidence type="ECO:0000256" key="6">
    <source>
        <dbReference type="SAM" id="Phobius"/>
    </source>
</evidence>
<dbReference type="Proteomes" id="UP000249402">
    <property type="component" value="Unassembled WGS sequence"/>
</dbReference>
<evidence type="ECO:0000256" key="2">
    <source>
        <dbReference type="ARBA" id="ARBA00022692"/>
    </source>
</evidence>
<keyword evidence="4 6" id="KW-0472">Membrane</keyword>
<gene>
    <name evidence="8" type="ORF">BO80DRAFT_424209</name>
</gene>
<evidence type="ECO:0000256" key="1">
    <source>
        <dbReference type="ARBA" id="ARBA00004141"/>
    </source>
</evidence>
<feature type="transmembrane region" description="Helical" evidence="6">
    <location>
        <begin position="237"/>
        <end position="260"/>
    </location>
</feature>
<organism evidence="8 9">
    <name type="scientific">Aspergillus ibericus CBS 121593</name>
    <dbReference type="NCBI Taxonomy" id="1448316"/>
    <lineage>
        <taxon>Eukaryota</taxon>
        <taxon>Fungi</taxon>
        <taxon>Dikarya</taxon>
        <taxon>Ascomycota</taxon>
        <taxon>Pezizomycotina</taxon>
        <taxon>Eurotiomycetes</taxon>
        <taxon>Eurotiomycetidae</taxon>
        <taxon>Eurotiales</taxon>
        <taxon>Aspergillaceae</taxon>
        <taxon>Aspergillus</taxon>
        <taxon>Aspergillus subgen. Circumdati</taxon>
    </lineage>
</organism>
<feature type="domain" description="Rhodopsin" evidence="7">
    <location>
        <begin position="55"/>
        <end position="295"/>
    </location>
</feature>
<feature type="transmembrane region" description="Helical" evidence="6">
    <location>
        <begin position="197"/>
        <end position="216"/>
    </location>
</feature>
<protein>
    <recommendedName>
        <fullName evidence="7">Rhodopsin domain-containing protein</fullName>
    </recommendedName>
</protein>
<proteinExistence type="inferred from homology"/>
<evidence type="ECO:0000313" key="8">
    <source>
        <dbReference type="EMBL" id="RAL01841.1"/>
    </source>
</evidence>
<dbReference type="PANTHER" id="PTHR33048:SF47">
    <property type="entry name" value="INTEGRAL MEMBRANE PROTEIN-RELATED"/>
    <property type="match status" value="1"/>
</dbReference>
<dbReference type="PANTHER" id="PTHR33048">
    <property type="entry name" value="PTH11-LIKE INTEGRAL MEMBRANE PROTEIN (AFU_ORTHOLOGUE AFUA_5G11245)"/>
    <property type="match status" value="1"/>
</dbReference>
<feature type="transmembrane region" description="Helical" evidence="6">
    <location>
        <begin position="69"/>
        <end position="91"/>
    </location>
</feature>
<evidence type="ECO:0000259" key="7">
    <source>
        <dbReference type="Pfam" id="PF20684"/>
    </source>
</evidence>
<keyword evidence="3 6" id="KW-1133">Transmembrane helix</keyword>
<dbReference type="AlphaFoldDB" id="A0A395H1S9"/>
<evidence type="ECO:0000256" key="3">
    <source>
        <dbReference type="ARBA" id="ARBA00022989"/>
    </source>
</evidence>
<comment type="similarity">
    <text evidence="5">Belongs to the SAT4 family.</text>
</comment>
<keyword evidence="2 6" id="KW-0812">Transmembrane</keyword>
<dbReference type="EMBL" id="KZ824433">
    <property type="protein sequence ID" value="RAL01841.1"/>
    <property type="molecule type" value="Genomic_DNA"/>
</dbReference>
<evidence type="ECO:0000313" key="9">
    <source>
        <dbReference type="Proteomes" id="UP000249402"/>
    </source>
</evidence>
<dbReference type="Pfam" id="PF20684">
    <property type="entry name" value="Fung_rhodopsin"/>
    <property type="match status" value="1"/>
</dbReference>
<dbReference type="VEuPathDB" id="FungiDB:BO80DRAFT_424209"/>
<dbReference type="GeneID" id="37224096"/>